<dbReference type="AlphaFoldDB" id="A0A1G6EV08"/>
<dbReference type="STRING" id="617002.SAMN05660653_03183"/>
<accession>A0A1G6EV08</accession>
<reference evidence="1 2" key="1">
    <citation type="submission" date="2016-10" db="EMBL/GenBank/DDBJ databases">
        <authorList>
            <person name="de Groot N.N."/>
        </authorList>
    </citation>
    <scope>NUCLEOTIDE SEQUENCE [LARGE SCALE GENOMIC DNA]</scope>
    <source>
        <strain evidence="1 2">ASO4-2</strain>
    </source>
</reference>
<dbReference type="Proteomes" id="UP000198771">
    <property type="component" value="Unassembled WGS sequence"/>
</dbReference>
<gene>
    <name evidence="1" type="ORF">SAMN05660653_03183</name>
</gene>
<dbReference type="EMBL" id="FMXO01000024">
    <property type="protein sequence ID" value="SDB61256.1"/>
    <property type="molecule type" value="Genomic_DNA"/>
</dbReference>
<dbReference type="RefSeq" id="WP_092123882.1">
    <property type="nucleotide sequence ID" value="NZ_FMXO01000024.1"/>
</dbReference>
<evidence type="ECO:0000313" key="2">
    <source>
        <dbReference type="Proteomes" id="UP000198771"/>
    </source>
</evidence>
<evidence type="ECO:0000313" key="1">
    <source>
        <dbReference type="EMBL" id="SDB61256.1"/>
    </source>
</evidence>
<proteinExistence type="predicted"/>
<protein>
    <submittedName>
        <fullName evidence="1">Uncharacterized protein</fullName>
    </submittedName>
</protein>
<organism evidence="1 2">
    <name type="scientific">Desulfonatronum thiosulfatophilum</name>
    <dbReference type="NCBI Taxonomy" id="617002"/>
    <lineage>
        <taxon>Bacteria</taxon>
        <taxon>Pseudomonadati</taxon>
        <taxon>Thermodesulfobacteriota</taxon>
        <taxon>Desulfovibrionia</taxon>
        <taxon>Desulfovibrionales</taxon>
        <taxon>Desulfonatronaceae</taxon>
        <taxon>Desulfonatronum</taxon>
    </lineage>
</organism>
<sequence>MNNISNLADEMATEILSEAADTFFGQRKSLEEHLVLFNSRVQQLEGVGKRARQMQGVLHGILLNETVTRDFYRTLDITEPESVESLPAELVARHVFRQRAWTLRGRFTKLLLTVYAQTQSVVDEYLYGSYRNDPEHPKRKIAVTGYKKLVEWADELNRNINKLNTEQSPNEVLHFVKGLDRQTCAMEKAAGAPCDMGRDRGMLFSCIDFASLDLPNLPEYPQLTKVEAQLRRFCGNTCDSCGPEVRALFKELGRYWQA</sequence>
<dbReference type="OrthoDB" id="5470186at2"/>
<name>A0A1G6EV08_9BACT</name>
<keyword evidence="2" id="KW-1185">Reference proteome</keyword>